<keyword evidence="3" id="KW-1185">Reference proteome</keyword>
<dbReference type="HOGENOM" id="CLU_624024_0_0_1"/>
<protein>
    <submittedName>
        <fullName evidence="2">Uncharacterized protein</fullName>
    </submittedName>
</protein>
<proteinExistence type="predicted"/>
<sequence>MGNKANKKKTKEDTRILGPRHITSPSDTVVKRMTNRPQYRSNYAGFPLSFQVPSAPSDQSVSNLLNNVSHLFTKPMVYIDRSMGSLCPRFVSPSTLEAKALMKAPGETTRFKGMLGTTVKELDYTIEEWLGLLGVGYDQLINTMKFNMRLYNSIKEPDEILRCPVKDDGTNVEILHAHRRPATSLKRLGNEQLEDLCKKYGIRVFGIGKAKRTIMLTQLDLVFNKPYSAEDSFPIFEFMKGYTGGHPDISVIKHIIGMFPNMKEFRSKLDDMSHQLGVLKLDGSGNVLVCEVNWLQNILDKQLVDLDSMENKLEKFNWMFKGILDKFQGSFKREINLVKTEIELIVSSLDSTRSHIYRLKSQIVELRNKAGRYKVFVQGKKKAKKAVSKKPNLPRTIGDLRAATQASLAEIVEYYGLSSSSRDRSCLFQQILEFLHISE</sequence>
<evidence type="ECO:0000313" key="2">
    <source>
        <dbReference type="EMBL" id="EGV63478.1"/>
    </source>
</evidence>
<dbReference type="GeneID" id="18250373"/>
<feature type="region of interest" description="Disordered" evidence="1">
    <location>
        <begin position="1"/>
        <end position="25"/>
    </location>
</feature>
<dbReference type="EMBL" id="GL996524">
    <property type="protein sequence ID" value="EGV63478.1"/>
    <property type="molecule type" value="Genomic_DNA"/>
</dbReference>
<evidence type="ECO:0000256" key="1">
    <source>
        <dbReference type="SAM" id="MobiDB-lite"/>
    </source>
</evidence>
<accession>G3B6I6</accession>
<reference evidence="2 3" key="1">
    <citation type="journal article" date="2011" name="Proc. Natl. Acad. Sci. U.S.A.">
        <title>Comparative genomics of xylose-fermenting fungi for enhanced biofuel production.</title>
        <authorList>
            <person name="Wohlbach D.J."/>
            <person name="Kuo A."/>
            <person name="Sato T.K."/>
            <person name="Potts K.M."/>
            <person name="Salamov A.A."/>
            <person name="LaButti K.M."/>
            <person name="Sun H."/>
            <person name="Clum A."/>
            <person name="Pangilinan J.L."/>
            <person name="Lindquist E.A."/>
            <person name="Lucas S."/>
            <person name="Lapidus A."/>
            <person name="Jin M."/>
            <person name="Gunawan C."/>
            <person name="Balan V."/>
            <person name="Dale B.E."/>
            <person name="Jeffries T.W."/>
            <person name="Zinkel R."/>
            <person name="Barry K.W."/>
            <person name="Grigoriev I.V."/>
            <person name="Gasch A.P."/>
        </authorList>
    </citation>
    <scope>NUCLEOTIDE SEQUENCE [LARGE SCALE GENOMIC DNA]</scope>
    <source>
        <strain evidence="3">ATCC 10573 / BCRC 21748 / CBS 615 / JCM 9827 / NBRC 10315 / NRRL Y-1498 / VKM Y-70</strain>
    </source>
</reference>
<dbReference type="KEGG" id="cten:18250373"/>
<name>G3B6I6_CANTC</name>
<dbReference type="AlphaFoldDB" id="G3B6I6"/>
<gene>
    <name evidence="2" type="ORF">CANTEDRAFT_94224</name>
</gene>
<organism evidence="3">
    <name type="scientific">Candida tenuis (strain ATCC 10573 / BCRC 21748 / CBS 615 / JCM 9827 / NBRC 10315 / NRRL Y-1498 / VKM Y-70)</name>
    <name type="common">Yeast</name>
    <name type="synonym">Yamadazyma tenuis</name>
    <dbReference type="NCBI Taxonomy" id="590646"/>
    <lineage>
        <taxon>Eukaryota</taxon>
        <taxon>Fungi</taxon>
        <taxon>Dikarya</taxon>
        <taxon>Ascomycota</taxon>
        <taxon>Saccharomycotina</taxon>
        <taxon>Pichiomycetes</taxon>
        <taxon>Debaryomycetaceae</taxon>
        <taxon>Yamadazyma</taxon>
    </lineage>
</organism>
<evidence type="ECO:0000313" key="3">
    <source>
        <dbReference type="Proteomes" id="UP000000707"/>
    </source>
</evidence>
<dbReference type="Proteomes" id="UP000000707">
    <property type="component" value="Unassembled WGS sequence"/>
</dbReference>